<accession>A0A327WKW3</accession>
<name>A0A327WKW3_LARAB</name>
<gene>
    <name evidence="1" type="ORF">LX87_05475</name>
</gene>
<organism evidence="1 2">
    <name type="scientific">Larkinella arboricola</name>
    <dbReference type="NCBI Taxonomy" id="643671"/>
    <lineage>
        <taxon>Bacteria</taxon>
        <taxon>Pseudomonadati</taxon>
        <taxon>Bacteroidota</taxon>
        <taxon>Cytophagia</taxon>
        <taxon>Cytophagales</taxon>
        <taxon>Spirosomataceae</taxon>
        <taxon>Larkinella</taxon>
    </lineage>
</organism>
<comment type="caution">
    <text evidence="1">The sequence shown here is derived from an EMBL/GenBank/DDBJ whole genome shotgun (WGS) entry which is preliminary data.</text>
</comment>
<evidence type="ECO:0000313" key="2">
    <source>
        <dbReference type="Proteomes" id="UP000248790"/>
    </source>
</evidence>
<keyword evidence="2" id="KW-1185">Reference proteome</keyword>
<proteinExistence type="predicted"/>
<protein>
    <submittedName>
        <fullName evidence="1">Uncharacterized protein</fullName>
    </submittedName>
</protein>
<dbReference type="RefSeq" id="WP_111631479.1">
    <property type="nucleotide sequence ID" value="NZ_QLMC01000012.1"/>
</dbReference>
<dbReference type="EMBL" id="QLMC01000012">
    <property type="protein sequence ID" value="RAJ90846.1"/>
    <property type="molecule type" value="Genomic_DNA"/>
</dbReference>
<dbReference type="AlphaFoldDB" id="A0A327WKW3"/>
<evidence type="ECO:0000313" key="1">
    <source>
        <dbReference type="EMBL" id="RAJ90846.1"/>
    </source>
</evidence>
<sequence length="758" mass="88587">MRNYFIFQYEDLVSSKQKFRATVIFIPHEKIHSQNTLSQEISYFFQENSITEKLVVILPEYLDKESLKYFFQYRDDTFVRIPGKSSDYFEKSLLIYSFNSSGELELKFGNKPKNEKKFISLLLRSGSTTIFKNNGGLVESTPDHHFVFPSNKHSSKFLRTGNVLIYQSEIFFLAIQLLKHMKEVSSIYCDTSSINVLPYAVFELQRRFKLSFECPTVHSFSSYEMFESYKESFPYDSLILISASTSGNIVDRILNEKRAERSQIQVIYFLGPNEKYQNHISNVICNLTKDENFQLGELEFKTYNSSDKCELCSIAHSRPINIRSDVFLTVQPKVEVHLLKTTNDYNPKPVSQFVQKFRGYSDTDNVIKVFYKENDANADYEIYFDFAHLIENIEDEKFSKFKESLNRYIDKTIPANTKYILYLPDIASKKLAEYIVAKIPTNVNLKLIKLEQNFIDQIIEESGSLIIVASCISTGKKLLQISRLMRSRENINLVYFVGIYRPISEKFSIELINDLKKGKDKSDERPFISVEQINCSIQQVSTSWENEKHFFEKMLSTVNDESDKVLYDYINDRLDTLRKNKETRGLSDKVFLRKYNGENLYLRKNFAFWNFTDYTKDDISQSEVYFTISTLVTNLENNDINLFPSLKQTNYVRNILSPRNFHRFNDGIIQASLLRAGKSDFFSYYLDSESNLKMKEFLLSIIEKYNTEDGEALLEFLLAIGLKKLRLKREDLREVLAIAQKCENILIAGISKYIYNIV</sequence>
<dbReference type="OrthoDB" id="791936at2"/>
<dbReference type="Proteomes" id="UP000248790">
    <property type="component" value="Unassembled WGS sequence"/>
</dbReference>
<reference evidence="1 2" key="1">
    <citation type="submission" date="2018-06" db="EMBL/GenBank/DDBJ databases">
        <title>Genomic Encyclopedia of Archaeal and Bacterial Type Strains, Phase II (KMG-II): from individual species to whole genera.</title>
        <authorList>
            <person name="Goeker M."/>
        </authorList>
    </citation>
    <scope>NUCLEOTIDE SEQUENCE [LARGE SCALE GENOMIC DNA]</scope>
    <source>
        <strain evidence="1 2">DSM 21851</strain>
    </source>
</reference>